<comment type="caution">
    <text evidence="8">The sequence shown here is derived from an EMBL/GenBank/DDBJ whole genome shotgun (WGS) entry which is preliminary data.</text>
</comment>
<dbReference type="EMBL" id="CABM01000050">
    <property type="protein sequence ID" value="CBH98261.1"/>
    <property type="molecule type" value="Genomic_DNA"/>
</dbReference>
<dbReference type="Gene3D" id="2.170.120.20">
    <property type="entry name" value="Ribosomal protein L25, beta domain"/>
    <property type="match status" value="1"/>
</dbReference>
<evidence type="ECO:0000256" key="4">
    <source>
        <dbReference type="ARBA" id="ARBA00023274"/>
    </source>
</evidence>
<dbReference type="HAMAP" id="MF_01336">
    <property type="entry name" value="Ribosomal_bL25"/>
    <property type="match status" value="1"/>
</dbReference>
<feature type="compositionally biased region" description="Basic and acidic residues" evidence="5">
    <location>
        <begin position="197"/>
        <end position="216"/>
    </location>
</feature>
<dbReference type="NCBIfam" id="NF004612">
    <property type="entry name" value="PRK05943.1"/>
    <property type="match status" value="1"/>
</dbReference>
<dbReference type="GO" id="GO:0022625">
    <property type="term" value="C:cytosolic large ribosomal subunit"/>
    <property type="evidence" value="ECO:0007669"/>
    <property type="project" value="TreeGrafter"/>
</dbReference>
<dbReference type="PANTHER" id="PTHR33284:SF1">
    <property type="entry name" value="RIBOSOMAL PROTEIN L25_GLN-TRNA SYNTHETASE, ANTI-CODON-BINDING DOMAIN-CONTAINING PROTEIN"/>
    <property type="match status" value="1"/>
</dbReference>
<evidence type="ECO:0000313" key="8">
    <source>
        <dbReference type="EMBL" id="CBH98261.1"/>
    </source>
</evidence>
<dbReference type="HAMAP" id="MF_01334">
    <property type="entry name" value="Ribosomal_bL25_CTC"/>
    <property type="match status" value="1"/>
</dbReference>
<feature type="domain" description="Large ribosomal subunit protein bL25 beta" evidence="7">
    <location>
        <begin position="98"/>
        <end position="184"/>
    </location>
</feature>
<name>E6PTK4_9ZZZZ</name>
<dbReference type="GO" id="GO:0008097">
    <property type="term" value="F:5S rRNA binding"/>
    <property type="evidence" value="ECO:0007669"/>
    <property type="project" value="InterPro"/>
</dbReference>
<sequence length="216" mass="23611">MKVVAFERTAQGTGASRRMRNAGKVPGIVYGGEQKAQMIELDHNALYHALKKEQFHSSILDLAVGEQQTKVLLKAFQVHPFRPIVLHIDFMRVAADRKITMKVPLHFVRAEESPAVKLEGGMISHVLSELEISCLPADLPEFIEVDLSNMQKGHSLHANDLKLPGSVTIVTHGAENPVIATVLNQAAAEAAEATAEPDAKDTKDVKEGEKKAPEKK</sequence>
<evidence type="ECO:0000256" key="2">
    <source>
        <dbReference type="ARBA" id="ARBA00022884"/>
    </source>
</evidence>
<evidence type="ECO:0000259" key="7">
    <source>
        <dbReference type="Pfam" id="PF14693"/>
    </source>
</evidence>
<keyword evidence="2" id="KW-0694">RNA-binding</keyword>
<organism evidence="8">
    <name type="scientific">mine drainage metagenome</name>
    <dbReference type="NCBI Taxonomy" id="410659"/>
    <lineage>
        <taxon>unclassified sequences</taxon>
        <taxon>metagenomes</taxon>
        <taxon>ecological metagenomes</taxon>
    </lineage>
</organism>
<dbReference type="PANTHER" id="PTHR33284">
    <property type="entry name" value="RIBOSOMAL PROTEIN L25/GLN-TRNA SYNTHETASE, ANTI-CODON-BINDING DOMAIN-CONTAINING PROTEIN"/>
    <property type="match status" value="1"/>
</dbReference>
<proteinExistence type="inferred from homology"/>
<feature type="region of interest" description="Disordered" evidence="5">
    <location>
        <begin position="187"/>
        <end position="216"/>
    </location>
</feature>
<reference evidence="8" key="1">
    <citation type="submission" date="2009-10" db="EMBL/GenBank/DDBJ databases">
        <title>Diversity of trophic interactions inside an arsenic-rich microbial ecosystem.</title>
        <authorList>
            <person name="Bertin P.N."/>
            <person name="Heinrich-Salmeron A."/>
            <person name="Pelletier E."/>
            <person name="Goulhen-Chollet F."/>
            <person name="Arsene-Ploetze F."/>
            <person name="Gallien S."/>
            <person name="Calteau A."/>
            <person name="Vallenet D."/>
            <person name="Casiot C."/>
            <person name="Chane-Woon-Ming B."/>
            <person name="Giloteaux L."/>
            <person name="Barakat M."/>
            <person name="Bonnefoy V."/>
            <person name="Bruneel O."/>
            <person name="Chandler M."/>
            <person name="Cleiss J."/>
            <person name="Duran R."/>
            <person name="Elbaz-Poulichet F."/>
            <person name="Fonknechten N."/>
            <person name="Lauga B."/>
            <person name="Mornico D."/>
            <person name="Ortet P."/>
            <person name="Schaeffer C."/>
            <person name="Siguier P."/>
            <person name="Alexander Thil Smith A."/>
            <person name="Van Dorsselaer A."/>
            <person name="Weissenbach J."/>
            <person name="Medigue C."/>
            <person name="Le Paslier D."/>
        </authorList>
    </citation>
    <scope>NUCLEOTIDE SEQUENCE</scope>
</reference>
<protein>
    <submittedName>
        <fullName evidence="8">Putative 50S ribosomal protein L25 (General stress protein CTC) rplY</fullName>
    </submittedName>
</protein>
<evidence type="ECO:0000256" key="5">
    <source>
        <dbReference type="SAM" id="MobiDB-lite"/>
    </source>
</evidence>
<dbReference type="Pfam" id="PF14693">
    <property type="entry name" value="Ribosomal_TL5_C"/>
    <property type="match status" value="1"/>
</dbReference>
<dbReference type="NCBIfam" id="TIGR00731">
    <property type="entry name" value="bL25_bact_ctc"/>
    <property type="match status" value="1"/>
</dbReference>
<dbReference type="InterPro" id="IPR037121">
    <property type="entry name" value="Ribosomal_bL25_C"/>
</dbReference>
<dbReference type="AlphaFoldDB" id="E6PTK4"/>
<dbReference type="SUPFAM" id="SSF50715">
    <property type="entry name" value="Ribosomal protein L25-like"/>
    <property type="match status" value="1"/>
</dbReference>
<dbReference type="GO" id="GO:0003735">
    <property type="term" value="F:structural constituent of ribosome"/>
    <property type="evidence" value="ECO:0007669"/>
    <property type="project" value="InterPro"/>
</dbReference>
<dbReference type="InterPro" id="IPR020056">
    <property type="entry name" value="Rbsml_bL25/Gln-tRNA_synth_N"/>
</dbReference>
<dbReference type="InterPro" id="IPR011035">
    <property type="entry name" value="Ribosomal_bL25/Gln-tRNA_synth"/>
</dbReference>
<dbReference type="NCBIfam" id="NF004128">
    <property type="entry name" value="PRK05618.1-2"/>
    <property type="match status" value="1"/>
</dbReference>
<dbReference type="InterPro" id="IPR020930">
    <property type="entry name" value="Ribosomal_uL5_bac-type"/>
</dbReference>
<dbReference type="InterPro" id="IPR029751">
    <property type="entry name" value="Ribosomal_L25_dom"/>
</dbReference>
<dbReference type="Gene3D" id="2.40.240.10">
    <property type="entry name" value="Ribosomal Protein L25, Chain P"/>
    <property type="match status" value="1"/>
</dbReference>
<dbReference type="InterPro" id="IPR020055">
    <property type="entry name" value="Ribosomal_bL25_short"/>
</dbReference>
<gene>
    <name evidence="8" type="ORF">CARN2_3737</name>
</gene>
<dbReference type="NCBIfam" id="NF004130">
    <property type="entry name" value="PRK05618.1-5"/>
    <property type="match status" value="1"/>
</dbReference>
<accession>E6PTK4</accession>
<feature type="compositionally biased region" description="Low complexity" evidence="5">
    <location>
        <begin position="187"/>
        <end position="196"/>
    </location>
</feature>
<feature type="domain" description="Large ribosomal subunit protein bL25 L25" evidence="6">
    <location>
        <begin position="5"/>
        <end position="90"/>
    </location>
</feature>
<evidence type="ECO:0000256" key="1">
    <source>
        <dbReference type="ARBA" id="ARBA00022730"/>
    </source>
</evidence>
<dbReference type="GO" id="GO:0006412">
    <property type="term" value="P:translation"/>
    <property type="evidence" value="ECO:0007669"/>
    <property type="project" value="InterPro"/>
</dbReference>
<dbReference type="Pfam" id="PF01386">
    <property type="entry name" value="Ribosomal_L25p"/>
    <property type="match status" value="1"/>
</dbReference>
<dbReference type="InterPro" id="IPR001021">
    <property type="entry name" value="Ribosomal_bL25_long"/>
</dbReference>
<keyword evidence="4" id="KW-0687">Ribonucleoprotein</keyword>
<evidence type="ECO:0000256" key="3">
    <source>
        <dbReference type="ARBA" id="ARBA00022980"/>
    </source>
</evidence>
<dbReference type="CDD" id="cd00495">
    <property type="entry name" value="Ribosomal_L25_TL5_CTC"/>
    <property type="match status" value="1"/>
</dbReference>
<keyword evidence="1" id="KW-0699">rRNA-binding</keyword>
<dbReference type="InterPro" id="IPR020057">
    <property type="entry name" value="Ribosomal_bL25_b-dom"/>
</dbReference>
<evidence type="ECO:0000259" key="6">
    <source>
        <dbReference type="Pfam" id="PF01386"/>
    </source>
</evidence>
<keyword evidence="3 8" id="KW-0689">Ribosomal protein</keyword>